<feature type="region of interest" description="Disordered" evidence="6">
    <location>
        <begin position="742"/>
        <end position="772"/>
    </location>
</feature>
<keyword evidence="5" id="KW-0539">Nucleus</keyword>
<dbReference type="InterPro" id="IPR036864">
    <property type="entry name" value="Zn2-C6_fun-type_DNA-bd_sf"/>
</dbReference>
<dbReference type="SMART" id="SM00066">
    <property type="entry name" value="GAL4"/>
    <property type="match status" value="1"/>
</dbReference>
<evidence type="ECO:0000313" key="8">
    <source>
        <dbReference type="EMBL" id="KAK8013155.1"/>
    </source>
</evidence>
<accession>A0ABR1RIS0</accession>
<feature type="region of interest" description="Disordered" evidence="6">
    <location>
        <begin position="67"/>
        <end position="88"/>
    </location>
</feature>
<dbReference type="PANTHER" id="PTHR47338:SF5">
    <property type="entry name" value="ZN(II)2CYS6 TRANSCRIPTION FACTOR (EUROFUNG)"/>
    <property type="match status" value="1"/>
</dbReference>
<proteinExistence type="predicted"/>
<protein>
    <recommendedName>
        <fullName evidence="7">Zn(2)-C6 fungal-type domain-containing protein</fullName>
    </recommendedName>
</protein>
<evidence type="ECO:0000259" key="7">
    <source>
        <dbReference type="PROSITE" id="PS50048"/>
    </source>
</evidence>
<dbReference type="Gene3D" id="4.10.240.10">
    <property type="entry name" value="Zn(2)-C6 fungal-type DNA-binding domain"/>
    <property type="match status" value="1"/>
</dbReference>
<evidence type="ECO:0000256" key="5">
    <source>
        <dbReference type="ARBA" id="ARBA00023242"/>
    </source>
</evidence>
<dbReference type="EMBL" id="JAQQWI010000014">
    <property type="protein sequence ID" value="KAK8013155.1"/>
    <property type="molecule type" value="Genomic_DNA"/>
</dbReference>
<gene>
    <name evidence="8" type="ORF">PG991_009426</name>
</gene>
<dbReference type="PROSITE" id="PS50048">
    <property type="entry name" value="ZN2_CY6_FUNGAL_2"/>
    <property type="match status" value="1"/>
</dbReference>
<name>A0ABR1RIS0_9PEZI</name>
<dbReference type="InterPro" id="IPR001138">
    <property type="entry name" value="Zn2Cys6_DnaBD"/>
</dbReference>
<dbReference type="CDD" id="cd12148">
    <property type="entry name" value="fungal_TF_MHR"/>
    <property type="match status" value="1"/>
</dbReference>
<evidence type="ECO:0000256" key="2">
    <source>
        <dbReference type="ARBA" id="ARBA00022723"/>
    </source>
</evidence>
<dbReference type="Pfam" id="PF04082">
    <property type="entry name" value="Fungal_trans"/>
    <property type="match status" value="1"/>
</dbReference>
<evidence type="ECO:0000256" key="6">
    <source>
        <dbReference type="SAM" id="MobiDB-lite"/>
    </source>
</evidence>
<comment type="caution">
    <text evidence="8">The sequence shown here is derived from an EMBL/GenBank/DDBJ whole genome shotgun (WGS) entry which is preliminary data.</text>
</comment>
<comment type="subcellular location">
    <subcellularLocation>
        <location evidence="1">Nucleus</location>
    </subcellularLocation>
</comment>
<dbReference type="InterPro" id="IPR007219">
    <property type="entry name" value="XnlR_reg_dom"/>
</dbReference>
<evidence type="ECO:0000256" key="1">
    <source>
        <dbReference type="ARBA" id="ARBA00004123"/>
    </source>
</evidence>
<keyword evidence="4" id="KW-0804">Transcription</keyword>
<feature type="region of interest" description="Disordered" evidence="6">
    <location>
        <begin position="677"/>
        <end position="703"/>
    </location>
</feature>
<dbReference type="CDD" id="cd00067">
    <property type="entry name" value="GAL4"/>
    <property type="match status" value="1"/>
</dbReference>
<evidence type="ECO:0000256" key="4">
    <source>
        <dbReference type="ARBA" id="ARBA00023163"/>
    </source>
</evidence>
<keyword evidence="3" id="KW-0805">Transcription regulation</keyword>
<feature type="compositionally biased region" description="Basic and acidic residues" evidence="6">
    <location>
        <begin position="690"/>
        <end position="702"/>
    </location>
</feature>
<dbReference type="SUPFAM" id="SSF57701">
    <property type="entry name" value="Zn2/Cys6 DNA-binding domain"/>
    <property type="match status" value="1"/>
</dbReference>
<evidence type="ECO:0000256" key="3">
    <source>
        <dbReference type="ARBA" id="ARBA00023015"/>
    </source>
</evidence>
<dbReference type="InterPro" id="IPR050815">
    <property type="entry name" value="TF_fung"/>
</dbReference>
<feature type="domain" description="Zn(2)-C6 fungal-type" evidence="7">
    <location>
        <begin position="12"/>
        <end position="41"/>
    </location>
</feature>
<dbReference type="PROSITE" id="PS00463">
    <property type="entry name" value="ZN2_CY6_FUNGAL_1"/>
    <property type="match status" value="1"/>
</dbReference>
<keyword evidence="9" id="KW-1185">Reference proteome</keyword>
<reference evidence="8 9" key="1">
    <citation type="submission" date="2023-01" db="EMBL/GenBank/DDBJ databases">
        <title>Analysis of 21 Apiospora genomes using comparative genomics revels a genus with tremendous synthesis potential of carbohydrate active enzymes and secondary metabolites.</title>
        <authorList>
            <person name="Sorensen T."/>
        </authorList>
    </citation>
    <scope>NUCLEOTIDE SEQUENCE [LARGE SCALE GENOMIC DNA]</scope>
    <source>
        <strain evidence="8 9">CBS 20057</strain>
    </source>
</reference>
<evidence type="ECO:0000313" key="9">
    <source>
        <dbReference type="Proteomes" id="UP001396898"/>
    </source>
</evidence>
<keyword evidence="2" id="KW-0479">Metal-binding</keyword>
<organism evidence="8 9">
    <name type="scientific">Apiospora marii</name>
    <dbReference type="NCBI Taxonomy" id="335849"/>
    <lineage>
        <taxon>Eukaryota</taxon>
        <taxon>Fungi</taxon>
        <taxon>Dikarya</taxon>
        <taxon>Ascomycota</taxon>
        <taxon>Pezizomycotina</taxon>
        <taxon>Sordariomycetes</taxon>
        <taxon>Xylariomycetidae</taxon>
        <taxon>Amphisphaeriales</taxon>
        <taxon>Apiosporaceae</taxon>
        <taxon>Apiospora</taxon>
    </lineage>
</organism>
<sequence length="800" mass="87177">MASLNKHPLRRSCGFCRARKIKCSNETRCEACRKQNVDCIYESEPPKPTATRSFLQQLEAESITVTPERDSAPAAENGLHPAVGDQGDGADSEVLGLKLETMFAENFLQEHDEACPNPWQRKISGFHDMAIDTTTPPSTPPSGPGSHGANYGGVLSVLAQDLVALVVTKFGSLGTHSIDHGGGRMFIQGLMGDKTVTMFDPVVPGPSPLAEYGTRQVTQIIDIWFSTHPFSFLLSKTLFIHQLKSGTHDEALLAIILADANFFVGDEIANSRGQVLLRFATAQLYERSAHAAFSVADGTGPATRSAPVAISTAQSLTLLGLNSLNQSQYRRATCFFGMAGRVATELKNHKWSSASAGLGGHINGVDVTEVEKEVVAYLWWVTFTFTLWHFMQMDEKLPYLPGSSLSSIFLPVDATSSFLVKLDEASDNFSTLQKQKSTLRDMWPLAHEASLVAYIYALYPDEALPPDDDEAEGCWQENTMRALQRLHDTSVPQSLDLICKELHHVLMDNVRVLRDKVSHVPSRAIVIVLYHTIAIQLLFPRQPGRDLNKGSDSKPSLARTTQEVIDLFCASAEELNDIIAAVNEPSQPGLFAAPMGWQLHPSSTGMFSLALDTCTRALSHILSQGYQESSRKEVESSRPKLQSIAGRLLALAEGSLSPTASLKAVRGQLRTLYRSLSEGTMEARPAHGTPESRHPWMPKDHPAISSQQANSISIPAFPALEGDLEPFYFSMPYNTSSFGGGDGIHGHGIGQPNHSHLGGNKPHEQNDGSSAHMSDVLDMNPILALGDDTAMTFDFSTTYV</sequence>
<dbReference type="Pfam" id="PF00172">
    <property type="entry name" value="Zn_clus"/>
    <property type="match status" value="1"/>
</dbReference>
<dbReference type="Proteomes" id="UP001396898">
    <property type="component" value="Unassembled WGS sequence"/>
</dbReference>
<dbReference type="PANTHER" id="PTHR47338">
    <property type="entry name" value="ZN(II)2CYS6 TRANSCRIPTION FACTOR (EUROFUNG)-RELATED"/>
    <property type="match status" value="1"/>
</dbReference>